<proteinExistence type="predicted"/>
<dbReference type="Proteomes" id="UP000828251">
    <property type="component" value="Unassembled WGS sequence"/>
</dbReference>
<dbReference type="OrthoDB" id="1002344at2759"/>
<evidence type="ECO:0000313" key="1">
    <source>
        <dbReference type="EMBL" id="KAH1096901.1"/>
    </source>
</evidence>
<evidence type="ECO:0000313" key="2">
    <source>
        <dbReference type="Proteomes" id="UP000828251"/>
    </source>
</evidence>
<gene>
    <name evidence="1" type="ORF">J1N35_013822</name>
</gene>
<reference evidence="1 2" key="1">
    <citation type="journal article" date="2021" name="Plant Biotechnol. J.">
        <title>Multi-omics assisted identification of the key and species-specific regulatory components of drought-tolerant mechanisms in Gossypium stocksii.</title>
        <authorList>
            <person name="Yu D."/>
            <person name="Ke L."/>
            <person name="Zhang D."/>
            <person name="Wu Y."/>
            <person name="Sun Y."/>
            <person name="Mei J."/>
            <person name="Sun J."/>
            <person name="Sun Y."/>
        </authorList>
    </citation>
    <scope>NUCLEOTIDE SEQUENCE [LARGE SCALE GENOMIC DNA]</scope>
    <source>
        <strain evidence="2">cv. E1</strain>
        <tissue evidence="1">Leaf</tissue>
    </source>
</reference>
<name>A0A9D3VVL1_9ROSI</name>
<organism evidence="1 2">
    <name type="scientific">Gossypium stocksii</name>
    <dbReference type="NCBI Taxonomy" id="47602"/>
    <lineage>
        <taxon>Eukaryota</taxon>
        <taxon>Viridiplantae</taxon>
        <taxon>Streptophyta</taxon>
        <taxon>Embryophyta</taxon>
        <taxon>Tracheophyta</taxon>
        <taxon>Spermatophyta</taxon>
        <taxon>Magnoliopsida</taxon>
        <taxon>eudicotyledons</taxon>
        <taxon>Gunneridae</taxon>
        <taxon>Pentapetalae</taxon>
        <taxon>rosids</taxon>
        <taxon>malvids</taxon>
        <taxon>Malvales</taxon>
        <taxon>Malvaceae</taxon>
        <taxon>Malvoideae</taxon>
        <taxon>Gossypium</taxon>
    </lineage>
</organism>
<accession>A0A9D3VVL1</accession>
<comment type="caution">
    <text evidence="1">The sequence shown here is derived from an EMBL/GenBank/DDBJ whole genome shotgun (WGS) entry which is preliminary data.</text>
</comment>
<protein>
    <submittedName>
        <fullName evidence="1">Uncharacterized protein</fullName>
    </submittedName>
</protein>
<sequence>MTSSLSGLSKGLYTKSLLKFIENVIGPIAKINRNMYNNFRGQFVRLTVYIGFRKSLVSKIKIDGKIRVE</sequence>
<keyword evidence="2" id="KW-1185">Reference proteome</keyword>
<dbReference type="EMBL" id="JAIQCV010000005">
    <property type="protein sequence ID" value="KAH1096901.1"/>
    <property type="molecule type" value="Genomic_DNA"/>
</dbReference>
<dbReference type="AlphaFoldDB" id="A0A9D3VVL1"/>